<dbReference type="Proteomes" id="UP000243140">
    <property type="component" value="Unassembled WGS sequence"/>
</dbReference>
<comment type="caution">
    <text evidence="2">The sequence shown here is derived from an EMBL/GenBank/DDBJ whole genome shotgun (WGS) entry which is preliminary data.</text>
</comment>
<dbReference type="EMBL" id="MVHV01000009">
    <property type="protein sequence ID" value="ORA82731.1"/>
    <property type="molecule type" value="Genomic_DNA"/>
</dbReference>
<proteinExistence type="predicted"/>
<protein>
    <submittedName>
        <fullName evidence="2">Alkane 1-monooxygenase</fullName>
    </submittedName>
</protein>
<accession>A0ABX3ST51</accession>
<sequence length="376" mass="41781">MHTGMTLVFQNLDRKLSDRQTYLHELQLAVEAEGAGFDSVWTPEHHFTDYGMTPDVPQFLSWLAAKTSRVRLGTMVSVLPWQDPVRTAEKFILLDHLSEGRAVLGIGRGLGRVEFEGFRIEMGRSRQLFGEYAEAVLNGLESGVIEYDGPLYKQPAVELRPAPYASFRHRTFASAVSPHSFDLMAKLGIGVMVIAQKPWEKAQAEIRSYRARYREINGKEPAKPILCVFVAVGKTEGEAQTMRDLYIRRYAESTVAHYEFDNVGFAEIEGYEYYAGLNRNIEKHGVDGFCDFLADLQVWGTPDQVVARILDYVERLDAGAVLLAPAFGGMPPHASTRNFELLAAEVLPHLKAHDVGGDLGTAHVAEILEPDVGAGV</sequence>
<keyword evidence="3" id="KW-1185">Reference proteome</keyword>
<dbReference type="InterPro" id="IPR050766">
    <property type="entry name" value="Bact_Lucif_Oxidored"/>
</dbReference>
<dbReference type="Pfam" id="PF00296">
    <property type="entry name" value="Bac_luciferase"/>
    <property type="match status" value="1"/>
</dbReference>
<evidence type="ECO:0000313" key="2">
    <source>
        <dbReference type="EMBL" id="ORA82731.1"/>
    </source>
</evidence>
<organism evidence="2 3">
    <name type="scientific">Mycobacterium malmoense</name>
    <dbReference type="NCBI Taxonomy" id="1780"/>
    <lineage>
        <taxon>Bacteria</taxon>
        <taxon>Bacillati</taxon>
        <taxon>Actinomycetota</taxon>
        <taxon>Actinomycetes</taxon>
        <taxon>Mycobacteriales</taxon>
        <taxon>Mycobacteriaceae</taxon>
        <taxon>Mycobacterium</taxon>
    </lineage>
</organism>
<dbReference type="Gene3D" id="3.20.20.30">
    <property type="entry name" value="Luciferase-like domain"/>
    <property type="match status" value="1"/>
</dbReference>
<name>A0ABX3ST51_MYCMA</name>
<reference evidence="2 3" key="1">
    <citation type="submission" date="2017-02" db="EMBL/GenBank/DDBJ databases">
        <title>The new phylogeny of genus Mycobacterium.</title>
        <authorList>
            <person name="Tortoli E."/>
            <person name="Trovato A."/>
            <person name="Cirillo D.M."/>
        </authorList>
    </citation>
    <scope>NUCLEOTIDE SEQUENCE [LARGE SCALE GENOMIC DNA]</scope>
    <source>
        <strain evidence="2 3">IP1130001</strain>
    </source>
</reference>
<dbReference type="InterPro" id="IPR011251">
    <property type="entry name" value="Luciferase-like_dom"/>
</dbReference>
<dbReference type="PANTHER" id="PTHR30137:SF6">
    <property type="entry name" value="LUCIFERASE-LIKE MONOOXYGENASE"/>
    <property type="match status" value="1"/>
</dbReference>
<dbReference type="SUPFAM" id="SSF51679">
    <property type="entry name" value="Bacterial luciferase-like"/>
    <property type="match status" value="1"/>
</dbReference>
<evidence type="ECO:0000313" key="3">
    <source>
        <dbReference type="Proteomes" id="UP000243140"/>
    </source>
</evidence>
<dbReference type="RefSeq" id="WP_083010501.1">
    <property type="nucleotide sequence ID" value="NZ_CP060015.1"/>
</dbReference>
<evidence type="ECO:0000259" key="1">
    <source>
        <dbReference type="Pfam" id="PF00296"/>
    </source>
</evidence>
<dbReference type="PANTHER" id="PTHR30137">
    <property type="entry name" value="LUCIFERASE-LIKE MONOOXYGENASE"/>
    <property type="match status" value="1"/>
</dbReference>
<gene>
    <name evidence="2" type="ORF">BST29_10720</name>
</gene>
<feature type="domain" description="Luciferase-like" evidence="1">
    <location>
        <begin position="1"/>
        <end position="315"/>
    </location>
</feature>
<dbReference type="InterPro" id="IPR036661">
    <property type="entry name" value="Luciferase-like_sf"/>
</dbReference>